<evidence type="ECO:0000313" key="2">
    <source>
        <dbReference type="Proteomes" id="UP000805614"/>
    </source>
</evidence>
<proteinExistence type="predicted"/>
<gene>
    <name evidence="1" type="ORF">HKK74_24195</name>
</gene>
<reference evidence="1 2" key="1">
    <citation type="submission" date="2020-06" db="EMBL/GenBank/DDBJ databases">
        <title>Actinomadura xiongansis sp. nov., isolated from soil of Baiyangdian.</title>
        <authorList>
            <person name="Zhang X."/>
        </authorList>
    </citation>
    <scope>NUCLEOTIDE SEQUENCE [LARGE SCALE GENOMIC DNA]</scope>
    <source>
        <strain evidence="1 2">HBUM206468</strain>
    </source>
</reference>
<organism evidence="1 2">
    <name type="scientific">Actinomadura alba</name>
    <dbReference type="NCBI Taxonomy" id="406431"/>
    <lineage>
        <taxon>Bacteria</taxon>
        <taxon>Bacillati</taxon>
        <taxon>Actinomycetota</taxon>
        <taxon>Actinomycetes</taxon>
        <taxon>Streptosporangiales</taxon>
        <taxon>Thermomonosporaceae</taxon>
        <taxon>Actinomadura</taxon>
    </lineage>
</organism>
<dbReference type="InterPro" id="IPR025447">
    <property type="entry name" value="DUF4192"/>
</dbReference>
<keyword evidence="2" id="KW-1185">Reference proteome</keyword>
<name>A0ABR7LV72_9ACTN</name>
<comment type="caution">
    <text evidence="1">The sequence shown here is derived from an EMBL/GenBank/DDBJ whole genome shotgun (WGS) entry which is preliminary data.</text>
</comment>
<dbReference type="Proteomes" id="UP000805614">
    <property type="component" value="Unassembled WGS sequence"/>
</dbReference>
<sequence length="367" mass="39479">MTNDTRGDDRSPMVIRTPNDLISAVPYLLGFHPQSSLVAVGSGGPHGTCAMRVDLPPPGLWPVGDDPEEVAAEAIAERIAEAMARNGFPLALLVGYGPAARVTPLIDATVPALAESGVLVREVLRVEGDRFWSYLCHDPACCPAEGTRFDITTTAVAAQATLDGQVALSGRAELARTVAPIGGMSRESMRLATRRAEGRLFGWVEEALDPAVVQSRIVGDGLVFVRDLMCRVDAGGTVPTDDEVAWLGVMLTHLRVRDEAWVRVDMDRLDHHIEFWREVLRRVERGYAAAPACLLAYSAFSRGDGGLANVALERALDADPEYSMAHLLRDLISAGFPPSEARLRMTPAELAEAYGESAGPDTEREAG</sequence>
<accession>A0ABR7LV72</accession>
<dbReference type="Pfam" id="PF13830">
    <property type="entry name" value="DUF4192"/>
    <property type="match status" value="1"/>
</dbReference>
<dbReference type="RefSeq" id="WP_187245612.1">
    <property type="nucleotide sequence ID" value="NZ_BAAAOK010000017.1"/>
</dbReference>
<dbReference type="EMBL" id="JABVEC010000019">
    <property type="protein sequence ID" value="MBC6468573.1"/>
    <property type="molecule type" value="Genomic_DNA"/>
</dbReference>
<evidence type="ECO:0000313" key="1">
    <source>
        <dbReference type="EMBL" id="MBC6468573.1"/>
    </source>
</evidence>
<protein>
    <submittedName>
        <fullName evidence="1">DUF4192 domain-containing protein</fullName>
    </submittedName>
</protein>